<dbReference type="InterPro" id="IPR004370">
    <property type="entry name" value="4-OT-like_dom"/>
</dbReference>
<keyword evidence="7" id="KW-1185">Reference proteome</keyword>
<evidence type="ECO:0000313" key="6">
    <source>
        <dbReference type="EMBL" id="MRV72115.1"/>
    </source>
</evidence>
<evidence type="ECO:0000256" key="4">
    <source>
        <dbReference type="RuleBase" id="RU362032"/>
    </source>
</evidence>
<reference evidence="6 7" key="1">
    <citation type="submission" date="2019-11" db="EMBL/GenBank/DDBJ databases">
        <title>Novel species isolated from a subtropical stream in China.</title>
        <authorList>
            <person name="Lu H."/>
        </authorList>
    </citation>
    <scope>NUCLEOTIDE SEQUENCE [LARGE SCALE GENOMIC DNA]</scope>
    <source>
        <strain evidence="6 7">FT92W</strain>
    </source>
</reference>
<comment type="caution">
    <text evidence="6">The sequence shown here is derived from an EMBL/GenBank/DDBJ whole genome shotgun (WGS) entry which is preliminary data.</text>
</comment>
<evidence type="ECO:0000256" key="3">
    <source>
        <dbReference type="PIRSR" id="PIRSR618191-1"/>
    </source>
</evidence>
<dbReference type="Pfam" id="PF01361">
    <property type="entry name" value="Tautomerase"/>
    <property type="match status" value="1"/>
</dbReference>
<evidence type="ECO:0000313" key="7">
    <source>
        <dbReference type="Proteomes" id="UP000446768"/>
    </source>
</evidence>
<accession>A0A7X2ILL5</accession>
<dbReference type="EC" id="5.3.2.-" evidence="4"/>
<dbReference type="InterPro" id="IPR018191">
    <property type="entry name" value="4-OT"/>
</dbReference>
<proteinExistence type="inferred from homology"/>
<dbReference type="PANTHER" id="PTHR35530:SF1">
    <property type="entry name" value="2-HYDROXYMUCONATE TAUTOMERASE"/>
    <property type="match status" value="1"/>
</dbReference>
<dbReference type="InterPro" id="IPR014347">
    <property type="entry name" value="Tautomerase/MIF_sf"/>
</dbReference>
<feature type="domain" description="4-oxalocrotonate tautomerase-like" evidence="5">
    <location>
        <begin position="2"/>
        <end position="55"/>
    </location>
</feature>
<evidence type="ECO:0000259" key="5">
    <source>
        <dbReference type="Pfam" id="PF01361"/>
    </source>
</evidence>
<dbReference type="EMBL" id="WKJJ01000005">
    <property type="protein sequence ID" value="MRV72115.1"/>
    <property type="molecule type" value="Genomic_DNA"/>
</dbReference>
<dbReference type="SUPFAM" id="SSF55331">
    <property type="entry name" value="Tautomerase/MIF"/>
    <property type="match status" value="1"/>
</dbReference>
<dbReference type="Proteomes" id="UP000446768">
    <property type="component" value="Unassembled WGS sequence"/>
</dbReference>
<dbReference type="AlphaFoldDB" id="A0A7X2ILL5"/>
<evidence type="ECO:0000256" key="2">
    <source>
        <dbReference type="ARBA" id="ARBA00023235"/>
    </source>
</evidence>
<dbReference type="RefSeq" id="WP_154373324.1">
    <property type="nucleotide sequence ID" value="NZ_WKJJ01000005.1"/>
</dbReference>
<organism evidence="6 7">
    <name type="scientific">Pseudoduganella rivuli</name>
    <dbReference type="NCBI Taxonomy" id="2666085"/>
    <lineage>
        <taxon>Bacteria</taxon>
        <taxon>Pseudomonadati</taxon>
        <taxon>Pseudomonadota</taxon>
        <taxon>Betaproteobacteria</taxon>
        <taxon>Burkholderiales</taxon>
        <taxon>Oxalobacteraceae</taxon>
        <taxon>Telluria group</taxon>
        <taxon>Pseudoduganella</taxon>
    </lineage>
</organism>
<name>A0A7X2ILL5_9BURK</name>
<dbReference type="NCBIfam" id="TIGR00013">
    <property type="entry name" value="taut"/>
    <property type="match status" value="1"/>
</dbReference>
<dbReference type="Gene3D" id="3.30.429.10">
    <property type="entry name" value="Macrophage Migration Inhibitory Factor"/>
    <property type="match status" value="1"/>
</dbReference>
<dbReference type="GO" id="GO:0016853">
    <property type="term" value="F:isomerase activity"/>
    <property type="evidence" value="ECO:0007669"/>
    <property type="project" value="UniProtKB-UniRule"/>
</dbReference>
<keyword evidence="2 4" id="KW-0413">Isomerase</keyword>
<protein>
    <recommendedName>
        <fullName evidence="4">Tautomerase</fullName>
        <ecNumber evidence="4">5.3.2.-</ecNumber>
    </recommendedName>
</protein>
<gene>
    <name evidence="6" type="ORF">GJ700_10355</name>
</gene>
<dbReference type="PANTHER" id="PTHR35530">
    <property type="entry name" value="TAUTOMERASE-RELATED"/>
    <property type="match status" value="1"/>
</dbReference>
<sequence length="73" mass="8255">MPYVNIRVTNEGVSQAQKLELIEGVTDLLQRVLNKNPATTFVIIDEVEMDNWGVNRQNVTTLRQREAAARDAT</sequence>
<evidence type="ECO:0000256" key="1">
    <source>
        <dbReference type="ARBA" id="ARBA00006723"/>
    </source>
</evidence>
<comment type="similarity">
    <text evidence="1 4">Belongs to the 4-oxalocrotonate tautomerase family.</text>
</comment>
<feature type="active site" description="Proton acceptor; via imino nitrogen" evidence="3">
    <location>
        <position position="2"/>
    </location>
</feature>